<protein>
    <submittedName>
        <fullName evidence="2">Uncharacterized protein</fullName>
    </submittedName>
</protein>
<reference evidence="2 3" key="1">
    <citation type="submission" date="2019-07" db="EMBL/GenBank/DDBJ databases">
        <title>Whole genome shotgun sequence of Knoellia locipacati NBRC 109775.</title>
        <authorList>
            <person name="Hosoyama A."/>
            <person name="Uohara A."/>
            <person name="Ohji S."/>
            <person name="Ichikawa N."/>
        </authorList>
    </citation>
    <scope>NUCLEOTIDE SEQUENCE [LARGE SCALE GENOMIC DNA]</scope>
    <source>
        <strain evidence="2 3">NBRC 109775</strain>
    </source>
</reference>
<feature type="region of interest" description="Disordered" evidence="1">
    <location>
        <begin position="1"/>
        <end position="21"/>
    </location>
</feature>
<proteinExistence type="predicted"/>
<dbReference type="Proteomes" id="UP000321793">
    <property type="component" value="Unassembled WGS sequence"/>
</dbReference>
<keyword evidence="3" id="KW-1185">Reference proteome</keyword>
<feature type="compositionally biased region" description="Basic and acidic residues" evidence="1">
    <location>
        <begin position="7"/>
        <end position="21"/>
    </location>
</feature>
<evidence type="ECO:0000256" key="1">
    <source>
        <dbReference type="SAM" id="MobiDB-lite"/>
    </source>
</evidence>
<organism evidence="2 3">
    <name type="scientific">Knoellia locipacati</name>
    <dbReference type="NCBI Taxonomy" id="882824"/>
    <lineage>
        <taxon>Bacteria</taxon>
        <taxon>Bacillati</taxon>
        <taxon>Actinomycetota</taxon>
        <taxon>Actinomycetes</taxon>
        <taxon>Micrococcales</taxon>
        <taxon>Intrasporangiaceae</taxon>
        <taxon>Knoellia</taxon>
    </lineage>
</organism>
<sequence>MEVVRTLGEENSGHDLDTRPGRELDHYYRTVAADSRTRVSLREDAADLLEQRRLSIASMFVDPRISSRRHTKDPVDIRHRVY</sequence>
<evidence type="ECO:0000313" key="3">
    <source>
        <dbReference type="Proteomes" id="UP000321793"/>
    </source>
</evidence>
<comment type="caution">
    <text evidence="2">The sequence shown here is derived from an EMBL/GenBank/DDBJ whole genome shotgun (WGS) entry which is preliminary data.</text>
</comment>
<name>A0A512T4X4_9MICO</name>
<accession>A0A512T4X4</accession>
<evidence type="ECO:0000313" key="2">
    <source>
        <dbReference type="EMBL" id="GEQ15232.1"/>
    </source>
</evidence>
<gene>
    <name evidence="2" type="ORF">KLO01_32790</name>
</gene>
<dbReference type="AlphaFoldDB" id="A0A512T4X4"/>
<dbReference type="EMBL" id="BKBA01000014">
    <property type="protein sequence ID" value="GEQ15232.1"/>
    <property type="molecule type" value="Genomic_DNA"/>
</dbReference>